<feature type="repeat" description="TPR" evidence="3">
    <location>
        <begin position="301"/>
        <end position="334"/>
    </location>
</feature>
<dbReference type="Proteomes" id="UP000886818">
    <property type="component" value="Chromosome"/>
</dbReference>
<evidence type="ECO:0000256" key="3">
    <source>
        <dbReference type="PROSITE-ProRule" id="PRU00339"/>
    </source>
</evidence>
<name>A0ABX8RD51_9CLOT</name>
<accession>A0ABX8RD51</accession>
<reference evidence="4" key="1">
    <citation type="submission" date="2021-07" db="EMBL/GenBank/DDBJ databases">
        <title>Complete genome sequence of Crassaminicella sp. 143-21, isolated from a deep-sea hydrothermal vent.</title>
        <authorList>
            <person name="Li X."/>
        </authorList>
    </citation>
    <scope>NUCLEOTIDE SEQUENCE</scope>
    <source>
        <strain evidence="4">143-21</strain>
    </source>
</reference>
<evidence type="ECO:0000313" key="5">
    <source>
        <dbReference type="Proteomes" id="UP000886818"/>
    </source>
</evidence>
<evidence type="ECO:0000256" key="2">
    <source>
        <dbReference type="ARBA" id="ARBA00022803"/>
    </source>
</evidence>
<sequence length="420" mass="50497">MDGVSIFFPTEKLRNDYMKRIFKVEEKIYHKNMQDASIFGVKDISFHNKYKKIPGYWIRIELKDSQESDTIKRRIDKEIPLFWREEHLFFPQKLMSQRAMEKMWIQKYNLLKEGYSSDAWKIFLKEGKSHLEDGRVDIARAAFMCIYRNNPFFLKKYKRYYVFEDIAYYYETKGELHKSIKCLKVQASLQPRSSEAYLNMSNFLLLNGLEEEAIEVCKRGLMIEPDDEYLINNLLIAYVNCEYFDRALSFLEDRIKKYPDVSRYWKFMGDIFCQIGKDTAAIICYQKTLDMNDEDVLEAKQDIYYSLGICYHQICEYEKAIYYYERFLRYNKEDSIVLLNLSKIYGEDLKQYDQAKYYAKKVVALYPQNGYGHHNLGLIYLYTGNLEKARWHLYRARKLLPNYQPIWDAIVELKKKYSAL</sequence>
<evidence type="ECO:0000313" key="4">
    <source>
        <dbReference type="EMBL" id="QXM06217.1"/>
    </source>
</evidence>
<dbReference type="RefSeq" id="WP_218282913.1">
    <property type="nucleotide sequence ID" value="NZ_CP078093.1"/>
</dbReference>
<feature type="repeat" description="TPR" evidence="3">
    <location>
        <begin position="370"/>
        <end position="403"/>
    </location>
</feature>
<dbReference type="InterPro" id="IPR051685">
    <property type="entry name" value="Ycf3/AcsC/BcsC/TPR_MFPF"/>
</dbReference>
<keyword evidence="1" id="KW-0677">Repeat</keyword>
<dbReference type="PANTHER" id="PTHR44943:SF8">
    <property type="entry name" value="TPR REPEAT-CONTAINING PROTEIN MJ0263"/>
    <property type="match status" value="1"/>
</dbReference>
<keyword evidence="5" id="KW-1185">Reference proteome</keyword>
<evidence type="ECO:0000256" key="1">
    <source>
        <dbReference type="ARBA" id="ARBA00022737"/>
    </source>
</evidence>
<dbReference type="PROSITE" id="PS50005">
    <property type="entry name" value="TPR"/>
    <property type="match status" value="3"/>
</dbReference>
<protein>
    <submittedName>
        <fullName evidence="4">Tetratricopeptide repeat protein</fullName>
    </submittedName>
</protein>
<dbReference type="Pfam" id="PF13174">
    <property type="entry name" value="TPR_6"/>
    <property type="match status" value="1"/>
</dbReference>
<dbReference type="EMBL" id="CP078093">
    <property type="protein sequence ID" value="QXM06217.1"/>
    <property type="molecule type" value="Genomic_DNA"/>
</dbReference>
<dbReference type="PANTHER" id="PTHR44943">
    <property type="entry name" value="CELLULOSE SYNTHASE OPERON PROTEIN C"/>
    <property type="match status" value="1"/>
</dbReference>
<dbReference type="InterPro" id="IPR019734">
    <property type="entry name" value="TPR_rpt"/>
</dbReference>
<feature type="repeat" description="TPR" evidence="3">
    <location>
        <begin position="194"/>
        <end position="227"/>
    </location>
</feature>
<dbReference type="SMART" id="SM00028">
    <property type="entry name" value="TPR"/>
    <property type="match status" value="5"/>
</dbReference>
<keyword evidence="2 3" id="KW-0802">TPR repeat</keyword>
<dbReference type="Pfam" id="PF13181">
    <property type="entry name" value="TPR_8"/>
    <property type="match status" value="1"/>
</dbReference>
<organism evidence="4 5">
    <name type="scientific">Crassaminicella indica</name>
    <dbReference type="NCBI Taxonomy" id="2855394"/>
    <lineage>
        <taxon>Bacteria</taxon>
        <taxon>Bacillati</taxon>
        <taxon>Bacillota</taxon>
        <taxon>Clostridia</taxon>
        <taxon>Eubacteriales</taxon>
        <taxon>Clostridiaceae</taxon>
        <taxon>Crassaminicella</taxon>
    </lineage>
</organism>
<proteinExistence type="predicted"/>
<gene>
    <name evidence="4" type="ORF">KVH43_12860</name>
</gene>